<evidence type="ECO:0000313" key="2">
    <source>
        <dbReference type="EMBL" id="MFD1785588.1"/>
    </source>
</evidence>
<sequence>MIHQDVNPQTQLFETSLGRAPGRGRLTGKRALIVGAGQRPADDPATTIGNGRAMSLLFAREGAAVACVDRDAASAQETADLVRAEGGTAEAIIADVSEPDAIGRMFDEAVSALGALDIAVANIGVSNGHRLHNETPQTWDAVMAVNLRAHMLIAQRALTELAEGGTILFVSSAASVSPLGRNPAYESSKAALSALARATAVEGQARGIRANAVAPGLLDTPMGRAASARNPARATRPVPFGRQGTAWEMAYASLFLVCSESSYVNAQTLFVDAGANQNVVSVFRRDGA</sequence>
<dbReference type="EMBL" id="JBHUEY010000012">
    <property type="protein sequence ID" value="MFD1785588.1"/>
    <property type="molecule type" value="Genomic_DNA"/>
</dbReference>
<dbReference type="PANTHER" id="PTHR42760">
    <property type="entry name" value="SHORT-CHAIN DEHYDROGENASES/REDUCTASES FAMILY MEMBER"/>
    <property type="match status" value="1"/>
</dbReference>
<proteinExistence type="inferred from homology"/>
<dbReference type="Pfam" id="PF13561">
    <property type="entry name" value="adh_short_C2"/>
    <property type="match status" value="1"/>
</dbReference>
<evidence type="ECO:0000256" key="1">
    <source>
        <dbReference type="ARBA" id="ARBA00006484"/>
    </source>
</evidence>
<dbReference type="PANTHER" id="PTHR42760:SF132">
    <property type="entry name" value="SHORT-CHAIN DEHYDROGENASE_REDUCTASE FAMILY PROTEIN"/>
    <property type="match status" value="1"/>
</dbReference>
<dbReference type="Proteomes" id="UP001597237">
    <property type="component" value="Unassembled WGS sequence"/>
</dbReference>
<comment type="similarity">
    <text evidence="1">Belongs to the short-chain dehydrogenases/reductases (SDR) family.</text>
</comment>
<accession>A0ABW4N7A6</accession>
<comment type="caution">
    <text evidence="2">The sequence shown here is derived from an EMBL/GenBank/DDBJ whole genome shotgun (WGS) entry which is preliminary data.</text>
</comment>
<dbReference type="Gene3D" id="3.40.50.720">
    <property type="entry name" value="NAD(P)-binding Rossmann-like Domain"/>
    <property type="match status" value="1"/>
</dbReference>
<protein>
    <submittedName>
        <fullName evidence="2">SDR family NAD(P)-dependent oxidoreductase</fullName>
        <ecNumber evidence="2">1.1.1.-</ecNumber>
    </submittedName>
</protein>
<dbReference type="InterPro" id="IPR036291">
    <property type="entry name" value="NAD(P)-bd_dom_sf"/>
</dbReference>
<reference evidence="3" key="1">
    <citation type="journal article" date="2019" name="Int. J. Syst. Evol. Microbiol.">
        <title>The Global Catalogue of Microorganisms (GCM) 10K type strain sequencing project: providing services to taxonomists for standard genome sequencing and annotation.</title>
        <authorList>
            <consortium name="The Broad Institute Genomics Platform"/>
            <consortium name="The Broad Institute Genome Sequencing Center for Infectious Disease"/>
            <person name="Wu L."/>
            <person name="Ma J."/>
        </authorList>
    </citation>
    <scope>NUCLEOTIDE SEQUENCE [LARGE SCALE GENOMIC DNA]</scope>
    <source>
        <strain evidence="3">DFY28</strain>
    </source>
</reference>
<dbReference type="CDD" id="cd05233">
    <property type="entry name" value="SDR_c"/>
    <property type="match status" value="1"/>
</dbReference>
<dbReference type="PRINTS" id="PR00081">
    <property type="entry name" value="GDHRDH"/>
</dbReference>
<dbReference type="InterPro" id="IPR002347">
    <property type="entry name" value="SDR_fam"/>
</dbReference>
<dbReference type="RefSeq" id="WP_377281628.1">
    <property type="nucleotide sequence ID" value="NZ_JBHRSI010000004.1"/>
</dbReference>
<evidence type="ECO:0000313" key="3">
    <source>
        <dbReference type="Proteomes" id="UP001597237"/>
    </source>
</evidence>
<gene>
    <name evidence="2" type="ORF">ACFSC0_19490</name>
</gene>
<dbReference type="EC" id="1.1.1.-" evidence="2"/>
<name>A0ABW4N7A6_9CAUL</name>
<keyword evidence="2" id="KW-0560">Oxidoreductase</keyword>
<dbReference type="SUPFAM" id="SSF51735">
    <property type="entry name" value="NAD(P)-binding Rossmann-fold domains"/>
    <property type="match status" value="1"/>
</dbReference>
<organism evidence="2 3">
    <name type="scientific">Phenylobacterium terrae</name>
    <dbReference type="NCBI Taxonomy" id="2665495"/>
    <lineage>
        <taxon>Bacteria</taxon>
        <taxon>Pseudomonadati</taxon>
        <taxon>Pseudomonadota</taxon>
        <taxon>Alphaproteobacteria</taxon>
        <taxon>Caulobacterales</taxon>
        <taxon>Caulobacteraceae</taxon>
        <taxon>Phenylobacterium</taxon>
    </lineage>
</organism>
<keyword evidence="3" id="KW-1185">Reference proteome</keyword>
<dbReference type="GO" id="GO:0016491">
    <property type="term" value="F:oxidoreductase activity"/>
    <property type="evidence" value="ECO:0007669"/>
    <property type="project" value="UniProtKB-KW"/>
</dbReference>